<dbReference type="EMBL" id="PYTT01000017">
    <property type="protein sequence ID" value="RNL06612.1"/>
    <property type="molecule type" value="Genomic_DNA"/>
</dbReference>
<dbReference type="AlphaFoldDB" id="A0AAE8F9N2"/>
<dbReference type="SUPFAM" id="SSF55961">
    <property type="entry name" value="Bet v1-like"/>
    <property type="match status" value="1"/>
</dbReference>
<dbReference type="SUPFAM" id="SSF50022">
    <property type="entry name" value="ISP domain"/>
    <property type="match status" value="1"/>
</dbReference>
<keyword evidence="3" id="KW-0479">Metal-binding</keyword>
<feature type="non-terminal residue" evidence="8">
    <location>
        <position position="1"/>
    </location>
</feature>
<feature type="domain" description="Rieske" evidence="7">
    <location>
        <begin position="1"/>
        <end position="67"/>
    </location>
</feature>
<keyword evidence="5" id="KW-0408">Iron</keyword>
<keyword evidence="8" id="KW-0223">Dioxygenase</keyword>
<reference evidence="8 9" key="1">
    <citation type="submission" date="2018-03" db="EMBL/GenBank/DDBJ databases">
        <authorList>
            <person name="Wu G."/>
        </authorList>
    </citation>
    <scope>NUCLEOTIDE SEQUENCE [LARGE SCALE GENOMIC DNA]</scope>
    <source>
        <strain evidence="8 9">SAM-118</strain>
    </source>
</reference>
<dbReference type="GO" id="GO:0046872">
    <property type="term" value="F:metal ion binding"/>
    <property type="evidence" value="ECO:0007669"/>
    <property type="project" value="UniProtKB-KW"/>
</dbReference>
<evidence type="ECO:0000256" key="4">
    <source>
        <dbReference type="ARBA" id="ARBA00023002"/>
    </source>
</evidence>
<proteinExistence type="inferred from homology"/>
<dbReference type="Proteomes" id="UP000284283">
    <property type="component" value="Unassembled WGS sequence"/>
</dbReference>
<dbReference type="RefSeq" id="WP_148042648.1">
    <property type="nucleotide sequence ID" value="NZ_PYTT01000017.1"/>
</dbReference>
<evidence type="ECO:0000256" key="5">
    <source>
        <dbReference type="ARBA" id="ARBA00023004"/>
    </source>
</evidence>
<keyword evidence="4" id="KW-0560">Oxidoreductase</keyword>
<name>A0AAE8F9N2_XANVA</name>
<dbReference type="Gene3D" id="3.90.380.10">
    <property type="entry name" value="Naphthalene 1,2-dioxygenase Alpha Subunit, Chain A, domain 1"/>
    <property type="match status" value="1"/>
</dbReference>
<keyword evidence="6" id="KW-0411">Iron-sulfur</keyword>
<evidence type="ECO:0000256" key="1">
    <source>
        <dbReference type="ARBA" id="ARBA00008751"/>
    </source>
</evidence>
<protein>
    <submittedName>
        <fullName evidence="8">Aromatic-ring-hydroxylating dioxygenase subunit alpha</fullName>
    </submittedName>
</protein>
<gene>
    <name evidence="8" type="ORF">C9386_03050</name>
</gene>
<evidence type="ECO:0000259" key="7">
    <source>
        <dbReference type="PROSITE" id="PS51296"/>
    </source>
</evidence>
<dbReference type="PANTHER" id="PTHR43756:SF1">
    <property type="entry name" value="3-PHENYLPROPIONATE_CINNAMIC ACID DIOXYGENASE SUBUNIT ALPHA"/>
    <property type="match status" value="1"/>
</dbReference>
<evidence type="ECO:0000313" key="8">
    <source>
        <dbReference type="EMBL" id="RNL06612.1"/>
    </source>
</evidence>
<comment type="similarity">
    <text evidence="1">Belongs to the bacterial ring-hydroxylating dioxygenase alpha subunit family.</text>
</comment>
<dbReference type="InterPro" id="IPR017941">
    <property type="entry name" value="Rieske_2Fe-2S"/>
</dbReference>
<dbReference type="PANTHER" id="PTHR43756">
    <property type="entry name" value="CHOLINE MONOOXYGENASE, CHLOROPLASTIC"/>
    <property type="match status" value="1"/>
</dbReference>
<dbReference type="Gene3D" id="2.20.25.10">
    <property type="match status" value="1"/>
</dbReference>
<sequence>HRGAKVCAERQGNSQRFTCPYHGWTYDSHGSLIGLPDKAAYQHAGQCHPELSLTRVKHAVYRNFLFIHYGARQASLETYLGQAKDYIDLICDQSEAELEIIPGGFEHSIKANWKLLAENGVDAYHLPFA</sequence>
<dbReference type="InterPro" id="IPR001663">
    <property type="entry name" value="Rng_hydr_dOase-A"/>
</dbReference>
<organism evidence="8 9">
    <name type="scientific">Xanthomonas vasicola pv. vasculorum</name>
    <dbReference type="NCBI Taxonomy" id="325776"/>
    <lineage>
        <taxon>Bacteria</taxon>
        <taxon>Pseudomonadati</taxon>
        <taxon>Pseudomonadota</taxon>
        <taxon>Gammaproteobacteria</taxon>
        <taxon>Lysobacterales</taxon>
        <taxon>Lysobacteraceae</taxon>
        <taxon>Xanthomonas</taxon>
    </lineage>
</organism>
<dbReference type="InterPro" id="IPR036922">
    <property type="entry name" value="Rieske_2Fe-2S_sf"/>
</dbReference>
<evidence type="ECO:0000256" key="3">
    <source>
        <dbReference type="ARBA" id="ARBA00022723"/>
    </source>
</evidence>
<evidence type="ECO:0000313" key="9">
    <source>
        <dbReference type="Proteomes" id="UP000284283"/>
    </source>
</evidence>
<dbReference type="PRINTS" id="PR00090">
    <property type="entry name" value="RNGDIOXGNASE"/>
</dbReference>
<accession>A0AAE8F9N2</accession>
<comment type="caution">
    <text evidence="8">The sequence shown here is derived from an EMBL/GenBank/DDBJ whole genome shotgun (WGS) entry which is preliminary data.</text>
</comment>
<keyword evidence="2" id="KW-0001">2Fe-2S</keyword>
<dbReference type="GO" id="GO:0051213">
    <property type="term" value="F:dioxygenase activity"/>
    <property type="evidence" value="ECO:0007669"/>
    <property type="project" value="UniProtKB-KW"/>
</dbReference>
<evidence type="ECO:0000256" key="6">
    <source>
        <dbReference type="ARBA" id="ARBA00023014"/>
    </source>
</evidence>
<feature type="non-terminal residue" evidence="8">
    <location>
        <position position="129"/>
    </location>
</feature>
<dbReference type="PROSITE" id="PS51296">
    <property type="entry name" value="RIESKE"/>
    <property type="match status" value="1"/>
</dbReference>
<dbReference type="GO" id="GO:0051537">
    <property type="term" value="F:2 iron, 2 sulfur cluster binding"/>
    <property type="evidence" value="ECO:0007669"/>
    <property type="project" value="UniProtKB-KW"/>
</dbReference>
<dbReference type="Pfam" id="PF00355">
    <property type="entry name" value="Rieske"/>
    <property type="match status" value="1"/>
</dbReference>
<evidence type="ECO:0000256" key="2">
    <source>
        <dbReference type="ARBA" id="ARBA00022714"/>
    </source>
</evidence>